<dbReference type="PANTHER" id="PTHR43559:SF3">
    <property type="entry name" value="HYDROLASE YCAC-RELATED"/>
    <property type="match status" value="1"/>
</dbReference>
<organism evidence="2 3">
    <name type="scientific">Pseudomonas fildesensis</name>
    <dbReference type="NCBI Taxonomy" id="1674920"/>
    <lineage>
        <taxon>Bacteria</taxon>
        <taxon>Pseudomonadati</taxon>
        <taxon>Pseudomonadota</taxon>
        <taxon>Gammaproteobacteria</taxon>
        <taxon>Pseudomonadales</taxon>
        <taxon>Pseudomonadaceae</taxon>
        <taxon>Pseudomonas</taxon>
    </lineage>
</organism>
<reference evidence="2 3" key="1">
    <citation type="submission" date="2015-06" db="EMBL/GenBank/DDBJ databases">
        <title>Draft genome sequence of an Antarctic Pseudomonas sp. strain KG01 with full potential for biotechnological applications.</title>
        <authorList>
            <person name="Pavlov M.S."/>
            <person name="Lira F."/>
            <person name="Martinez J.L."/>
            <person name="Marshall S.H."/>
        </authorList>
    </citation>
    <scope>NUCLEOTIDE SEQUENCE [LARGE SCALE GENOMIC DNA]</scope>
    <source>
        <strain evidence="2 3">KG01</strain>
    </source>
</reference>
<dbReference type="SUPFAM" id="SSF52499">
    <property type="entry name" value="Isochorismatase-like hydrolases"/>
    <property type="match status" value="1"/>
</dbReference>
<dbReference type="InterPro" id="IPR053152">
    <property type="entry name" value="Hydrolase_YcaC-like"/>
</dbReference>
<evidence type="ECO:0000313" key="2">
    <source>
        <dbReference type="EMBL" id="KMT55536.1"/>
    </source>
</evidence>
<keyword evidence="3" id="KW-1185">Reference proteome</keyword>
<dbReference type="InterPro" id="IPR048239">
    <property type="entry name" value="YcaC"/>
</dbReference>
<accession>A0A0J8IUS7</accession>
<evidence type="ECO:0000259" key="1">
    <source>
        <dbReference type="Pfam" id="PF00857"/>
    </source>
</evidence>
<comment type="caution">
    <text evidence="2">The sequence shown here is derived from an EMBL/GenBank/DDBJ whole genome shotgun (WGS) entry which is preliminary data.</text>
</comment>
<dbReference type="RefSeq" id="WP_048724734.1">
    <property type="nucleotide sequence ID" value="NZ_JBJGXJ010000012.1"/>
</dbReference>
<evidence type="ECO:0000313" key="3">
    <source>
        <dbReference type="Proteomes" id="UP000037551"/>
    </source>
</evidence>
<dbReference type="STRING" id="1674920.ACR52_13365"/>
<dbReference type="AlphaFoldDB" id="A0A0J8IUS7"/>
<dbReference type="Pfam" id="PF00857">
    <property type="entry name" value="Isochorismatase"/>
    <property type="match status" value="1"/>
</dbReference>
<dbReference type="PANTHER" id="PTHR43559">
    <property type="entry name" value="HYDROLASE YCAC-RELATED"/>
    <property type="match status" value="1"/>
</dbReference>
<proteinExistence type="predicted"/>
<protein>
    <recommendedName>
        <fullName evidence="1">Isochorismatase-like domain-containing protein</fullName>
    </recommendedName>
</protein>
<dbReference type="EMBL" id="LFMW01000007">
    <property type="protein sequence ID" value="KMT55536.1"/>
    <property type="molecule type" value="Genomic_DNA"/>
</dbReference>
<dbReference type="InterPro" id="IPR000868">
    <property type="entry name" value="Isochorismatase-like_dom"/>
</dbReference>
<dbReference type="Gene3D" id="3.40.50.850">
    <property type="entry name" value="Isochorismatase-like"/>
    <property type="match status" value="1"/>
</dbReference>
<dbReference type="Proteomes" id="UP000037551">
    <property type="component" value="Unassembled WGS sequence"/>
</dbReference>
<dbReference type="NCBIfam" id="NF041461">
    <property type="entry name" value="C_hydro_YcaC"/>
    <property type="match status" value="1"/>
</dbReference>
<feature type="domain" description="Isochorismatase-like" evidence="1">
    <location>
        <begin position="15"/>
        <end position="165"/>
    </location>
</feature>
<dbReference type="OrthoDB" id="5786063at2"/>
<name>A0A0J8IUS7_9PSED</name>
<dbReference type="PATRIC" id="fig|1674920.3.peg.5506"/>
<dbReference type="CDD" id="cd01012">
    <property type="entry name" value="YcaC_related"/>
    <property type="match status" value="1"/>
</dbReference>
<dbReference type="InterPro" id="IPR036380">
    <property type="entry name" value="Isochorismatase-like_sf"/>
</dbReference>
<gene>
    <name evidence="2" type="ORF">ACR52_13365</name>
</gene>
<sequence>MSTATYNRLNKDDAVVLLVDHQTGLISLVQDFSPNEFKNNVLALADLAKFFNLPTILTTSFEQGPNGPLVPELKEMFPDAPYIARPGQINAWDNEDFVKAIKATGRKQIIIAGVVTDVCVAFPTLSALAEGFDVFVVTDASGTFNTTVQQAAWSRMTQAGAQMMNWFSVACELQGDWRNDIEGLGNLLSQRIPNYRNLMNGYSALTARQN</sequence>